<name>A0A8J6GZK1_TENMO</name>
<evidence type="ECO:0000256" key="1">
    <source>
        <dbReference type="ARBA" id="ARBA00001964"/>
    </source>
</evidence>
<dbReference type="InterPro" id="IPR050642">
    <property type="entry name" value="PDH_E1_Alpha_Subunit"/>
</dbReference>
<accession>A0A8J6GZK1</accession>
<dbReference type="EMBL" id="JABDTM020028384">
    <property type="protein sequence ID" value="KAH0809035.1"/>
    <property type="molecule type" value="Genomic_DNA"/>
</dbReference>
<dbReference type="SUPFAM" id="SSF52518">
    <property type="entry name" value="Thiamin diphosphate-binding fold (THDP-binding)"/>
    <property type="match status" value="1"/>
</dbReference>
<dbReference type="InterPro" id="IPR001017">
    <property type="entry name" value="DH_E1"/>
</dbReference>
<dbReference type="InterPro" id="IPR029061">
    <property type="entry name" value="THDP-binding"/>
</dbReference>
<evidence type="ECO:0000313" key="8">
    <source>
        <dbReference type="Proteomes" id="UP000719412"/>
    </source>
</evidence>
<dbReference type="Gene3D" id="3.40.50.970">
    <property type="match status" value="1"/>
</dbReference>
<dbReference type="Proteomes" id="UP000719412">
    <property type="component" value="Unassembled WGS sequence"/>
</dbReference>
<dbReference type="GO" id="GO:0004739">
    <property type="term" value="F:pyruvate dehydrogenase (acetyl-transferring) activity"/>
    <property type="evidence" value="ECO:0007669"/>
    <property type="project" value="UniProtKB-EC"/>
</dbReference>
<dbReference type="GO" id="GO:0006086">
    <property type="term" value="P:pyruvate decarboxylation to acetyl-CoA"/>
    <property type="evidence" value="ECO:0007669"/>
    <property type="project" value="TreeGrafter"/>
</dbReference>
<dbReference type="AlphaFoldDB" id="A0A8J6GZK1"/>
<keyword evidence="8" id="KW-1185">Reference proteome</keyword>
<dbReference type="PANTHER" id="PTHR11516">
    <property type="entry name" value="PYRUVATE DEHYDROGENASE E1 COMPONENT, ALPHA SUBUNIT BACTERIAL AND ORGANELLAR"/>
    <property type="match status" value="1"/>
</dbReference>
<comment type="caution">
    <text evidence="7">The sequence shown here is derived from an EMBL/GenBank/DDBJ whole genome shotgun (WGS) entry which is preliminary data.</text>
</comment>
<evidence type="ECO:0000313" key="7">
    <source>
        <dbReference type="EMBL" id="KAH0809035.1"/>
    </source>
</evidence>
<protein>
    <recommendedName>
        <fullName evidence="2">pyruvate dehydrogenase (acetyl-transferring)</fullName>
        <ecNumber evidence="2">1.2.4.1</ecNumber>
    </recommendedName>
</protein>
<organism evidence="7 8">
    <name type="scientific">Tenebrio molitor</name>
    <name type="common">Yellow mealworm beetle</name>
    <dbReference type="NCBI Taxonomy" id="7067"/>
    <lineage>
        <taxon>Eukaryota</taxon>
        <taxon>Metazoa</taxon>
        <taxon>Ecdysozoa</taxon>
        <taxon>Arthropoda</taxon>
        <taxon>Hexapoda</taxon>
        <taxon>Insecta</taxon>
        <taxon>Pterygota</taxon>
        <taxon>Neoptera</taxon>
        <taxon>Endopterygota</taxon>
        <taxon>Coleoptera</taxon>
        <taxon>Polyphaga</taxon>
        <taxon>Cucujiformia</taxon>
        <taxon>Tenebrionidae</taxon>
        <taxon>Tenebrio</taxon>
    </lineage>
</organism>
<dbReference type="FunFam" id="3.40.50.970:FF:000013">
    <property type="entry name" value="Pyruvate dehydrogenase E1 component subunit alpha"/>
    <property type="match status" value="1"/>
</dbReference>
<reference evidence="7" key="2">
    <citation type="submission" date="2021-08" db="EMBL/GenBank/DDBJ databases">
        <authorList>
            <person name="Eriksson T."/>
        </authorList>
    </citation>
    <scope>NUCLEOTIDE SEQUENCE</scope>
    <source>
        <strain evidence="7">Stoneville</strain>
        <tissue evidence="7">Whole head</tissue>
    </source>
</reference>
<evidence type="ECO:0000259" key="6">
    <source>
        <dbReference type="Pfam" id="PF00676"/>
    </source>
</evidence>
<comment type="cofactor">
    <cofactor evidence="1">
        <name>thiamine diphosphate</name>
        <dbReference type="ChEBI" id="CHEBI:58937"/>
    </cofactor>
</comment>
<evidence type="ECO:0000256" key="3">
    <source>
        <dbReference type="ARBA" id="ARBA00022946"/>
    </source>
</evidence>
<keyword evidence="3" id="KW-0809">Transit peptide</keyword>
<keyword evidence="4" id="KW-0560">Oxidoreductase</keyword>
<keyword evidence="5" id="KW-0786">Thiamine pyrophosphate</keyword>
<feature type="domain" description="Dehydrogenase E1 component" evidence="6">
    <location>
        <begin position="69"/>
        <end position="363"/>
    </location>
</feature>
<dbReference type="PANTHER" id="PTHR11516:SF60">
    <property type="entry name" value="PYRUVATE DEHYDROGENASE E1 COMPONENT SUBUNIT ALPHA"/>
    <property type="match status" value="1"/>
</dbReference>
<evidence type="ECO:0000256" key="5">
    <source>
        <dbReference type="ARBA" id="ARBA00023052"/>
    </source>
</evidence>
<gene>
    <name evidence="7" type="ORF">GEV33_013755</name>
</gene>
<reference evidence="7" key="1">
    <citation type="journal article" date="2020" name="J Insects Food Feed">
        <title>The yellow mealworm (Tenebrio molitor) genome: a resource for the emerging insects as food and feed industry.</title>
        <authorList>
            <person name="Eriksson T."/>
            <person name="Andere A."/>
            <person name="Kelstrup H."/>
            <person name="Emery V."/>
            <person name="Picard C."/>
        </authorList>
    </citation>
    <scope>NUCLEOTIDE SEQUENCE</scope>
    <source>
        <strain evidence="7">Stoneville</strain>
        <tissue evidence="7">Whole head</tissue>
    </source>
</reference>
<evidence type="ECO:0000256" key="4">
    <source>
        <dbReference type="ARBA" id="ARBA00023002"/>
    </source>
</evidence>
<dbReference type="CDD" id="cd02000">
    <property type="entry name" value="TPP_E1_PDC_ADC_BCADC"/>
    <property type="match status" value="1"/>
</dbReference>
<dbReference type="EC" id="1.2.4.1" evidence="2"/>
<dbReference type="Pfam" id="PF00676">
    <property type="entry name" value="E1_dh"/>
    <property type="match status" value="1"/>
</dbReference>
<proteinExistence type="predicted"/>
<evidence type="ECO:0000256" key="2">
    <source>
        <dbReference type="ARBA" id="ARBA00012281"/>
    </source>
</evidence>
<sequence length="402" mass="44536">MWRKQVKILLDKIKKILASEHLLSLQQKTSRQFATEAKFQTKPFLLHLLDHGPASEVTLTKQDALTCFERMTTIRKMEAGINNLYKAKIVRGFCHLYSGQEAVGVGVYASLRKNDTVITSYRNHAWAFLCNHQSVLPVIGEVAGTKSGTSRGKGGSMHLYGPNFYGGNAIVGAQVPLGVGIALAHKYRKTDFVSLTIYGDGAANNGQVFEAFNMAKMWDLPCLFLCENNLYSMGTSVPRSTANPDFYKKGDVIPGLFVDGMDLVSVKEAARFAVEFCASGKGPIILEAKTYRYFGHSLSDPGTSYRTHDEIQEVRKSRDPINNFKNQIIAANLVTADELAELDKKVKKIVDGAIKAAKADKEVGLEELTYDIYANQVIQEVRSVNPFQNMKHKTTGLVINKK</sequence>